<protein>
    <recommendedName>
        <fullName evidence="1">Methyltransferase type 11 domain-containing protein</fullName>
    </recommendedName>
</protein>
<dbReference type="CDD" id="cd02440">
    <property type="entry name" value="AdoMet_MTases"/>
    <property type="match status" value="1"/>
</dbReference>
<dbReference type="EMBL" id="LBUZ01000002">
    <property type="protein sequence ID" value="KKQ75900.1"/>
    <property type="molecule type" value="Genomic_DNA"/>
</dbReference>
<evidence type="ECO:0000313" key="3">
    <source>
        <dbReference type="Proteomes" id="UP000034181"/>
    </source>
</evidence>
<dbReference type="AlphaFoldDB" id="A0A0G0KK71"/>
<accession>A0A0G0KK71</accession>
<comment type="caution">
    <text evidence="2">The sequence shown here is derived from an EMBL/GenBank/DDBJ whole genome shotgun (WGS) entry which is preliminary data.</text>
</comment>
<evidence type="ECO:0000259" key="1">
    <source>
        <dbReference type="Pfam" id="PF08241"/>
    </source>
</evidence>
<feature type="domain" description="Methyltransferase type 11" evidence="1">
    <location>
        <begin position="43"/>
        <end position="135"/>
    </location>
</feature>
<sequence>MILHTAAKIIKSLITRSYDSAFEVNIQNIEKSIKSTGPHNSILDVGCWDGKWTIHWAKIAKSKKIWGIEPTKKAANRARTLGVNTFSIPADTIKWPLPSNSIDCIVSNQVIEHLNDMDKFFLEASRVLKPGGVIITSTNNLSSVHNLLAMALGWAPFDLANCSYNSSSLGNPLSLHIHAQKCSEPSWTHKCVYTAYWLNSWQKIYGLIPQFTLGAGLYPFPASWGKVVKTYSAFITVVAKKVN</sequence>
<proteinExistence type="predicted"/>
<reference evidence="2 3" key="1">
    <citation type="journal article" date="2015" name="Nature">
        <title>rRNA introns, odd ribosomes, and small enigmatic genomes across a large radiation of phyla.</title>
        <authorList>
            <person name="Brown C.T."/>
            <person name="Hug L.A."/>
            <person name="Thomas B.C."/>
            <person name="Sharon I."/>
            <person name="Castelle C.J."/>
            <person name="Singh A."/>
            <person name="Wilkins M.J."/>
            <person name="Williams K.H."/>
            <person name="Banfield J.F."/>
        </authorList>
    </citation>
    <scope>NUCLEOTIDE SEQUENCE [LARGE SCALE GENOMIC DNA]</scope>
</reference>
<evidence type="ECO:0000313" key="2">
    <source>
        <dbReference type="EMBL" id="KKQ75900.1"/>
    </source>
</evidence>
<dbReference type="SUPFAM" id="SSF53335">
    <property type="entry name" value="S-adenosyl-L-methionine-dependent methyltransferases"/>
    <property type="match status" value="1"/>
</dbReference>
<dbReference type="GO" id="GO:0008757">
    <property type="term" value="F:S-adenosylmethionine-dependent methyltransferase activity"/>
    <property type="evidence" value="ECO:0007669"/>
    <property type="project" value="InterPro"/>
</dbReference>
<dbReference type="InterPro" id="IPR029063">
    <property type="entry name" value="SAM-dependent_MTases_sf"/>
</dbReference>
<dbReference type="PANTHER" id="PTHR43861">
    <property type="entry name" value="TRANS-ACONITATE 2-METHYLTRANSFERASE-RELATED"/>
    <property type="match status" value="1"/>
</dbReference>
<dbReference type="InterPro" id="IPR013216">
    <property type="entry name" value="Methyltransf_11"/>
</dbReference>
<dbReference type="Pfam" id="PF08241">
    <property type="entry name" value="Methyltransf_11"/>
    <property type="match status" value="1"/>
</dbReference>
<dbReference type="Gene3D" id="3.40.50.150">
    <property type="entry name" value="Vaccinia Virus protein VP39"/>
    <property type="match status" value="1"/>
</dbReference>
<name>A0A0G0KK71_9BACT</name>
<dbReference type="Proteomes" id="UP000034181">
    <property type="component" value="Unassembled WGS sequence"/>
</dbReference>
<gene>
    <name evidence="2" type="ORF">US96_C0002G0013</name>
</gene>
<organism evidence="2 3">
    <name type="scientific">Candidatus Woesebacteria bacterium GW2011_GWB1_38_5b</name>
    <dbReference type="NCBI Taxonomy" id="1618569"/>
    <lineage>
        <taxon>Bacteria</taxon>
        <taxon>Candidatus Woeseibacteriota</taxon>
    </lineage>
</organism>